<name>A0A0A0HTH2_9RHOB</name>
<dbReference type="eggNOG" id="ENOG5033BXX">
    <property type="taxonomic scope" value="Bacteria"/>
</dbReference>
<proteinExistence type="predicted"/>
<protein>
    <submittedName>
        <fullName evidence="1">Uncharacterized protein</fullName>
    </submittedName>
</protein>
<gene>
    <name evidence="1" type="ORF">rosmuc_00832</name>
</gene>
<evidence type="ECO:0000313" key="1">
    <source>
        <dbReference type="EMBL" id="KGM89348.1"/>
    </source>
</evidence>
<organism evidence="1 2">
    <name type="scientific">Roseovarius mucosus DSM 17069</name>
    <dbReference type="NCBI Taxonomy" id="1288298"/>
    <lineage>
        <taxon>Bacteria</taxon>
        <taxon>Pseudomonadati</taxon>
        <taxon>Pseudomonadota</taxon>
        <taxon>Alphaproteobacteria</taxon>
        <taxon>Rhodobacterales</taxon>
        <taxon>Roseobacteraceae</taxon>
        <taxon>Roseovarius</taxon>
    </lineage>
</organism>
<dbReference type="RefSeq" id="WP_037270251.1">
    <property type="nucleotide sequence ID" value="NZ_KN293976.1"/>
</dbReference>
<dbReference type="AlphaFoldDB" id="A0A0A0HTH2"/>
<evidence type="ECO:0000313" key="2">
    <source>
        <dbReference type="Proteomes" id="UP000030021"/>
    </source>
</evidence>
<accession>A0A0A0HTH2</accession>
<dbReference type="HOGENOM" id="CLU_204656_0_0_5"/>
<dbReference type="PATRIC" id="fig|1288298.3.peg.841"/>
<reference evidence="1 2" key="1">
    <citation type="submission" date="2013-01" db="EMBL/GenBank/DDBJ databases">
        <authorList>
            <person name="Fiebig A."/>
            <person name="Goeker M."/>
            <person name="Klenk H.-P.P."/>
        </authorList>
    </citation>
    <scope>NUCLEOTIDE SEQUENCE [LARGE SCALE GENOMIC DNA]</scope>
    <source>
        <strain evidence="1 2">DSM 17069</strain>
    </source>
</reference>
<dbReference type="STRING" id="215743.ROSMUCSMR3_02371"/>
<sequence length="71" mass="8029">MLVVAGLIIAFVLVLILSNRRTRSCRWRADRRQDRDGQSYYRCMACGAQVFTSTGKPPLDCAVNPRDVPED</sequence>
<dbReference type="OrthoDB" id="7859107at2"/>
<dbReference type="Proteomes" id="UP000030021">
    <property type="component" value="Unassembled WGS sequence"/>
</dbReference>
<comment type="caution">
    <text evidence="1">The sequence shown here is derived from an EMBL/GenBank/DDBJ whole genome shotgun (WGS) entry which is preliminary data.</text>
</comment>
<dbReference type="EMBL" id="AONH01000002">
    <property type="protein sequence ID" value="KGM89348.1"/>
    <property type="molecule type" value="Genomic_DNA"/>
</dbReference>